<name>A0A5B7D1Q9_PORTR</name>
<reference evidence="1 2" key="1">
    <citation type="submission" date="2019-05" db="EMBL/GenBank/DDBJ databases">
        <title>Another draft genome of Portunus trituberculatus and its Hox gene families provides insights of decapod evolution.</title>
        <authorList>
            <person name="Jeong J.-H."/>
            <person name="Song I."/>
            <person name="Kim S."/>
            <person name="Choi T."/>
            <person name="Kim D."/>
            <person name="Ryu S."/>
            <person name="Kim W."/>
        </authorList>
    </citation>
    <scope>NUCLEOTIDE SEQUENCE [LARGE SCALE GENOMIC DNA]</scope>
    <source>
        <tissue evidence="1">Muscle</tissue>
    </source>
</reference>
<comment type="caution">
    <text evidence="1">The sequence shown here is derived from an EMBL/GenBank/DDBJ whole genome shotgun (WGS) entry which is preliminary data.</text>
</comment>
<organism evidence="1 2">
    <name type="scientific">Portunus trituberculatus</name>
    <name type="common">Swimming crab</name>
    <name type="synonym">Neptunus trituberculatus</name>
    <dbReference type="NCBI Taxonomy" id="210409"/>
    <lineage>
        <taxon>Eukaryota</taxon>
        <taxon>Metazoa</taxon>
        <taxon>Ecdysozoa</taxon>
        <taxon>Arthropoda</taxon>
        <taxon>Crustacea</taxon>
        <taxon>Multicrustacea</taxon>
        <taxon>Malacostraca</taxon>
        <taxon>Eumalacostraca</taxon>
        <taxon>Eucarida</taxon>
        <taxon>Decapoda</taxon>
        <taxon>Pleocyemata</taxon>
        <taxon>Brachyura</taxon>
        <taxon>Eubrachyura</taxon>
        <taxon>Portunoidea</taxon>
        <taxon>Portunidae</taxon>
        <taxon>Portuninae</taxon>
        <taxon>Portunus</taxon>
    </lineage>
</organism>
<sequence>MSLFDIFTRYLEETGIRIHFRIRKKYVYEICMCTSTLWYLNSHIRCIFSTCAVRICADSGSIST</sequence>
<protein>
    <submittedName>
        <fullName evidence="1">Uncharacterized protein</fullName>
    </submittedName>
</protein>
<evidence type="ECO:0000313" key="1">
    <source>
        <dbReference type="EMBL" id="MPC15590.1"/>
    </source>
</evidence>
<dbReference type="AlphaFoldDB" id="A0A5B7D1Q9"/>
<gene>
    <name evidence="1" type="ORF">E2C01_008389</name>
</gene>
<accession>A0A5B7D1Q9</accession>
<proteinExistence type="predicted"/>
<dbReference type="EMBL" id="VSRR010000439">
    <property type="protein sequence ID" value="MPC15590.1"/>
    <property type="molecule type" value="Genomic_DNA"/>
</dbReference>
<keyword evidence="2" id="KW-1185">Reference proteome</keyword>
<evidence type="ECO:0000313" key="2">
    <source>
        <dbReference type="Proteomes" id="UP000324222"/>
    </source>
</evidence>
<dbReference type="Proteomes" id="UP000324222">
    <property type="component" value="Unassembled WGS sequence"/>
</dbReference>